<dbReference type="Proteomes" id="UP001498771">
    <property type="component" value="Unassembled WGS sequence"/>
</dbReference>
<feature type="domain" description="Tubulin-folding cofactor D ARM repeats" evidence="3">
    <location>
        <begin position="274"/>
        <end position="478"/>
    </location>
</feature>
<dbReference type="InterPro" id="IPR058033">
    <property type="entry name" value="ARM_TBCD_2nd"/>
</dbReference>
<evidence type="ECO:0000259" key="2">
    <source>
        <dbReference type="Pfam" id="PF12612"/>
    </source>
</evidence>
<dbReference type="GeneID" id="90036205"/>
<dbReference type="InterPro" id="IPR022577">
    <property type="entry name" value="TBCD_C"/>
</dbReference>
<dbReference type="Pfam" id="PF25767">
    <property type="entry name" value="ARM_TBCD_2nd"/>
    <property type="match status" value="1"/>
</dbReference>
<dbReference type="PANTHER" id="PTHR12658">
    <property type="entry name" value="BETA-TUBULIN COFACTOR D"/>
    <property type="match status" value="1"/>
</dbReference>
<proteinExistence type="predicted"/>
<evidence type="ECO:0000313" key="5">
    <source>
        <dbReference type="Proteomes" id="UP001498771"/>
    </source>
</evidence>
<dbReference type="InterPro" id="IPR033162">
    <property type="entry name" value="TBCD"/>
</dbReference>
<accession>A0ABR1F225</accession>
<dbReference type="PANTHER" id="PTHR12658:SF0">
    <property type="entry name" value="TUBULIN-SPECIFIC CHAPERONE D"/>
    <property type="match status" value="1"/>
</dbReference>
<keyword evidence="5" id="KW-1185">Reference proteome</keyword>
<evidence type="ECO:0000313" key="4">
    <source>
        <dbReference type="EMBL" id="KAK7203877.1"/>
    </source>
</evidence>
<dbReference type="InterPro" id="IPR016024">
    <property type="entry name" value="ARM-type_fold"/>
</dbReference>
<evidence type="ECO:0000259" key="3">
    <source>
        <dbReference type="Pfam" id="PF25767"/>
    </source>
</evidence>
<reference evidence="4 5" key="1">
    <citation type="submission" date="2024-03" db="EMBL/GenBank/DDBJ databases">
        <title>Genome-scale model development and genomic sequencing of the oleaginous clade Lipomyces.</title>
        <authorList>
            <consortium name="Lawrence Berkeley National Laboratory"/>
            <person name="Czajka J.J."/>
            <person name="Han Y."/>
            <person name="Kim J."/>
            <person name="Mondo S.J."/>
            <person name="Hofstad B.A."/>
            <person name="Robles A."/>
            <person name="Haridas S."/>
            <person name="Riley R."/>
            <person name="LaButti K."/>
            <person name="Pangilinan J."/>
            <person name="Andreopoulos W."/>
            <person name="Lipzen A."/>
            <person name="Yan J."/>
            <person name="Wang M."/>
            <person name="Ng V."/>
            <person name="Grigoriev I.V."/>
            <person name="Spatafora J.W."/>
            <person name="Magnuson J.K."/>
            <person name="Baker S.E."/>
            <person name="Pomraning K.R."/>
        </authorList>
    </citation>
    <scope>NUCLEOTIDE SEQUENCE [LARGE SCALE GENOMIC DNA]</scope>
    <source>
        <strain evidence="4 5">Phaff 52-87</strain>
    </source>
</reference>
<dbReference type="Pfam" id="PF23579">
    <property type="entry name" value="ARM_TBCD"/>
    <property type="match status" value="1"/>
</dbReference>
<gene>
    <name evidence="4" type="ORF">BZA70DRAFT_250232</name>
</gene>
<protein>
    <submittedName>
        <fullName evidence="4">Armadillo-type protein</fullName>
    </submittedName>
</protein>
<name>A0ABR1F225_9ASCO</name>
<organism evidence="4 5">
    <name type="scientific">Myxozyma melibiosi</name>
    <dbReference type="NCBI Taxonomy" id="54550"/>
    <lineage>
        <taxon>Eukaryota</taxon>
        <taxon>Fungi</taxon>
        <taxon>Dikarya</taxon>
        <taxon>Ascomycota</taxon>
        <taxon>Saccharomycotina</taxon>
        <taxon>Lipomycetes</taxon>
        <taxon>Lipomycetales</taxon>
        <taxon>Lipomycetaceae</taxon>
        <taxon>Myxozyma</taxon>
    </lineage>
</organism>
<dbReference type="Pfam" id="PF12612">
    <property type="entry name" value="TFCD_C"/>
    <property type="match status" value="1"/>
</dbReference>
<evidence type="ECO:0000256" key="1">
    <source>
        <dbReference type="ARBA" id="ARBA00023186"/>
    </source>
</evidence>
<keyword evidence="1" id="KW-0143">Chaperone</keyword>
<comment type="caution">
    <text evidence="4">The sequence shown here is derived from an EMBL/GenBank/DDBJ whole genome shotgun (WGS) entry which is preliminary data.</text>
</comment>
<dbReference type="SUPFAM" id="SSF48371">
    <property type="entry name" value="ARM repeat"/>
    <property type="match status" value="2"/>
</dbReference>
<feature type="domain" description="Tubulin-folding cofactor D C-terminal" evidence="2">
    <location>
        <begin position="820"/>
        <end position="953"/>
    </location>
</feature>
<dbReference type="RefSeq" id="XP_064766910.1">
    <property type="nucleotide sequence ID" value="XM_064910693.1"/>
</dbReference>
<dbReference type="EMBL" id="JBBJBU010000010">
    <property type="protein sequence ID" value="KAK7203877.1"/>
    <property type="molecule type" value="Genomic_DNA"/>
</dbReference>
<sequence length="1124" mass="121486">MGSIDPDFDDCPDLTKSAPTLLQEFQTRLDEALELTPSQAADYDPAALISQIEPFQDAPQLIDPILEKSVTGVCRALLEDRRPWQFRVLYVLVKIRGAKTVCRFLFNEVPLVQKILGFAEACDATNSSWEERYIILLWLSGLALTPFNLDTVGENVPDRLFEVSQKYLGAAGREREAASTSLARFISRPDTLSIYLPKFIDSSSGADDSAESSKQSIFWTLGTVSSMAQIFAICQAHDLKPYIQPLSQLLQTLKKNPEAASNTQLRKLLCKATYRLALRALEVSESEVPTAVEVCLDELLTKSLADKDTLVRYSASKAFSRVALAMTKIDSDGIFVSEIIDSLLLSSFPLNKAMGDSKTADRWHGGLLALAELLRRHVLPLPAYAPQLFDKIDSGLRFEIRKSTHALGANVRDSACYVAWSLFRHYPDLLSSTSTAAPTQKLVKGVLADLVLVGCFDREINNRRAAAAAVQECIGRHAGAVASLETGVALVQALDYFAIGNRANAFLEVSRRIAKLGIASAGGGEMVEFLLNGAVTSWDIEVRKLAGQAIAGLAKDTETELETIETVLVIAERAAGGGTIDEQHGSLFTLGELLSVVDSSTDLSQTVLPRVVQLLENLKFPPHVAMTLYDGALRVISASASRLQTDAEVPPIFYSILDNALSRTDDNAQTKVLHASARAATADFSPSQVNVLEWLSFAKAGKFGYMLALGSLRFEIPEQVIADICRIAASSERQYGVALRVASVDTLHSLLDAKKALVAQKYKSEIFWSLVYALQDYTILPTRGDVGSQTRLASISALTAHAETLCADQTTTATAEAATACVANLIRISLEKMDKLRLRAVACLSALLPHAASLVPSAAALLAIIAQKTDQDATSSSAKEYYTRMINLCVCAETVFAQAAITGIAASVGGGTGESVVRASSEAIVQFMTCTDDDEVDDKRRRFVENVVALFVQKPAVVANPADGTKPTPPKRDFELCEVVVLLFETGSMATYASSSMYVSIYNKAARLLQLATKANSIPRLESLIGLFSGIVEATGVGSKVREAAVRKLVSLLIGDMRRVRQPAAEALFLLLSSGAENDIQPDDETEEESGGIDELLTSTDWASVSEPAMLKDAEEKILKALLG</sequence>